<name>A0A938WVL6_9BACT</name>
<reference evidence="3" key="1">
    <citation type="submission" date="2020-08" db="EMBL/GenBank/DDBJ databases">
        <authorList>
            <person name="Cejkova D."/>
            <person name="Kubasova T."/>
            <person name="Jahodarova E."/>
            <person name="Rychlik I."/>
        </authorList>
    </citation>
    <scope>NUCLEOTIDE SEQUENCE</scope>
    <source>
        <strain evidence="3">An824</strain>
    </source>
</reference>
<evidence type="ECO:0000313" key="3">
    <source>
        <dbReference type="EMBL" id="MBM6674391.1"/>
    </source>
</evidence>
<dbReference type="RefSeq" id="WP_205105551.1">
    <property type="nucleotide sequence ID" value="NZ_JACJJG010000076.1"/>
</dbReference>
<comment type="caution">
    <text evidence="3">The sequence shown here is derived from an EMBL/GenBank/DDBJ whole genome shotgun (WGS) entry which is preliminary data.</text>
</comment>
<dbReference type="Proteomes" id="UP000706891">
    <property type="component" value="Unassembled WGS sequence"/>
</dbReference>
<accession>A0A938WVL6</accession>
<dbReference type="AlphaFoldDB" id="A0A938WVL6"/>
<protein>
    <submittedName>
        <fullName evidence="3">Uncharacterized protein</fullName>
    </submittedName>
</protein>
<keyword evidence="2" id="KW-0342">GTP-binding</keyword>
<gene>
    <name evidence="3" type="ORF">H6A34_10965</name>
</gene>
<sequence>MEESNREELIRVIKDEQEITKDYFINVAQAKGLINLDLNDFRKFADKYKLVMQITVDARISVSAQIEIAMEEIRKHGITVVSAIILSVSFNSSYSLMMKELESVSDCLNNLTKQNIEVIWGIQKCVNILNQCSVSLFVFV</sequence>
<dbReference type="Gene3D" id="3.30.1330.20">
    <property type="entry name" value="Tubulin/FtsZ, C-terminal domain"/>
    <property type="match status" value="1"/>
</dbReference>
<dbReference type="EMBL" id="JACJJG010000076">
    <property type="protein sequence ID" value="MBM6674391.1"/>
    <property type="molecule type" value="Genomic_DNA"/>
</dbReference>
<dbReference type="InterPro" id="IPR037103">
    <property type="entry name" value="Tubulin/FtsZ-like_C"/>
</dbReference>
<keyword evidence="1" id="KW-0547">Nucleotide-binding</keyword>
<evidence type="ECO:0000256" key="1">
    <source>
        <dbReference type="ARBA" id="ARBA00022741"/>
    </source>
</evidence>
<evidence type="ECO:0000256" key="2">
    <source>
        <dbReference type="ARBA" id="ARBA00023134"/>
    </source>
</evidence>
<keyword evidence="4" id="KW-1185">Reference proteome</keyword>
<reference evidence="3" key="2">
    <citation type="journal article" date="2021" name="Sci. Rep.">
        <title>The distribution of antibiotic resistance genes in chicken gut microbiota commensals.</title>
        <authorList>
            <person name="Juricova H."/>
            <person name="Matiasovicova J."/>
            <person name="Kubasova T."/>
            <person name="Cejkova D."/>
            <person name="Rychlik I."/>
        </authorList>
    </citation>
    <scope>NUCLEOTIDE SEQUENCE</scope>
    <source>
        <strain evidence="3">An824</strain>
    </source>
</reference>
<proteinExistence type="predicted"/>
<evidence type="ECO:0000313" key="4">
    <source>
        <dbReference type="Proteomes" id="UP000706891"/>
    </source>
</evidence>
<organism evidence="3 4">
    <name type="scientific">Marseilla massiliensis</name>
    <dbReference type="NCBI Taxonomy" id="1841864"/>
    <lineage>
        <taxon>Bacteria</taxon>
        <taxon>Pseudomonadati</taxon>
        <taxon>Bacteroidota</taxon>
        <taxon>Bacteroidia</taxon>
        <taxon>Bacteroidales</taxon>
        <taxon>Prevotellaceae</taxon>
        <taxon>Marseilla</taxon>
    </lineage>
</organism>
<dbReference type="GO" id="GO:0005525">
    <property type="term" value="F:GTP binding"/>
    <property type="evidence" value="ECO:0007669"/>
    <property type="project" value="UniProtKB-KW"/>
</dbReference>